<evidence type="ECO:0000256" key="11">
    <source>
        <dbReference type="ARBA" id="ARBA00022840"/>
    </source>
</evidence>
<feature type="compositionally biased region" description="Basic and acidic residues" evidence="15">
    <location>
        <begin position="521"/>
        <end position="544"/>
    </location>
</feature>
<sequence length="713" mass="79429">MGNRDALSNQDNGRRFGLTGPISLAGPAESDVIKTRELENYLQDAGLYESQEEAVRRQEVLGSLDQTVKAWVKTVSKAKGFNEQLVDEANALIVTFGSYRLGVHGPGADIDTLCVGPKYATRQEDFFGELRRMLSEMPQVTELNPVPDAHVPVMTFKFSGVAIDLLYAQLALLVIPEDLDILQDSVLQGVDEQTVRSLNGFRVTDRILRLIPSIQNFCTTLRCMRLWAKRRCVYSNVAGFLGGINWALLVARICQLYPNALPNMLVSRFFKIYTQWQWPNPVMLCAIEAGSLGLQVWDPRRNKMDRLHLMPIITPAYPSMNSSYSVSPSTKCIMLDEFQRGNDICKAMEANEADWDTLFESSAFFEAYKNYLQIDITAENDDDFRAWKGWVKSRIRQLMLKIERHTSGKLLCHPQPGDFSDKSRGFHSSFFMGLQRCQGVCADDGQRYFDIRGTIEEFKQADVNRYTLWKPGMEICVSHVNRSRIPNFVFPGGVRVRPLRPSKVTWERRQGSEPTVSGASEPHKLCEAKTDLDGSDGRPKRKQVDSNVEIDSSHAKSLRPCGEEFREGSPSMSSSVNSCSIKCDSMDANNINSGKTGIPRDIPYQNDQTESLSRCNPPIDGLPAAVNISNSKEAEKLALEEKITATKEGASVGTPINSSNGAAGPSNDSYNGGVEELVDEFVAPYSNGPSFPPAAQRRPIIRFSFSTFVKTSG</sequence>
<accession>A0A540MXZ7</accession>
<dbReference type="STRING" id="106549.A0A540MXZ7"/>
<keyword evidence="9" id="KW-0479">Metal-binding</keyword>
<keyword evidence="16" id="KW-0472">Membrane</keyword>
<comment type="cofactor">
    <cofactor evidence="2">
        <name>Mg(2+)</name>
        <dbReference type="ChEBI" id="CHEBI:18420"/>
    </cofactor>
</comment>
<dbReference type="PANTHER" id="PTHR10682:SF10">
    <property type="entry name" value="POLYNUCLEOTIDE ADENYLYLTRANSFERASE"/>
    <property type="match status" value="1"/>
</dbReference>
<evidence type="ECO:0000256" key="2">
    <source>
        <dbReference type="ARBA" id="ARBA00001946"/>
    </source>
</evidence>
<evidence type="ECO:0000256" key="7">
    <source>
        <dbReference type="ARBA" id="ARBA00022679"/>
    </source>
</evidence>
<dbReference type="FunFam" id="3.30.70.590:FF:000002">
    <property type="entry name" value="Nuclear poly(A) polymerase 4"/>
    <property type="match status" value="1"/>
</dbReference>
<evidence type="ECO:0000256" key="15">
    <source>
        <dbReference type="SAM" id="MobiDB-lite"/>
    </source>
</evidence>
<dbReference type="Gene3D" id="3.30.70.590">
    <property type="entry name" value="Poly(A) polymerase predicted RNA binding domain"/>
    <property type="match status" value="1"/>
</dbReference>
<reference evidence="20 21" key="1">
    <citation type="journal article" date="2019" name="G3 (Bethesda)">
        <title>Sequencing of a Wild Apple (Malus baccata) Genome Unravels the Differences Between Cultivated and Wild Apple Species Regarding Disease Resistance and Cold Tolerance.</title>
        <authorList>
            <person name="Chen X."/>
        </authorList>
    </citation>
    <scope>NUCLEOTIDE SEQUENCE [LARGE SCALE GENOMIC DNA]</scope>
    <source>
        <strain evidence="21">cv. Shandingzi</strain>
        <tissue evidence="20">Leaves</tissue>
    </source>
</reference>
<comment type="similarity">
    <text evidence="4">Belongs to the poly(A) polymerase family.</text>
</comment>
<feature type="region of interest" description="Disordered" evidence="15">
    <location>
        <begin position="1"/>
        <end position="21"/>
    </location>
</feature>
<dbReference type="GO" id="GO:1990817">
    <property type="term" value="F:poly(A) RNA polymerase activity"/>
    <property type="evidence" value="ECO:0007669"/>
    <property type="project" value="UniProtKB-EC"/>
</dbReference>
<evidence type="ECO:0000256" key="8">
    <source>
        <dbReference type="ARBA" id="ARBA00022695"/>
    </source>
</evidence>
<evidence type="ECO:0000256" key="5">
    <source>
        <dbReference type="ARBA" id="ARBA00012388"/>
    </source>
</evidence>
<keyword evidence="21" id="KW-1185">Reference proteome</keyword>
<evidence type="ECO:0000256" key="4">
    <source>
        <dbReference type="ARBA" id="ARBA00010912"/>
    </source>
</evidence>
<organism evidence="20 21">
    <name type="scientific">Malus baccata</name>
    <name type="common">Siberian crab apple</name>
    <name type="synonym">Pyrus baccata</name>
    <dbReference type="NCBI Taxonomy" id="106549"/>
    <lineage>
        <taxon>Eukaryota</taxon>
        <taxon>Viridiplantae</taxon>
        <taxon>Streptophyta</taxon>
        <taxon>Embryophyta</taxon>
        <taxon>Tracheophyta</taxon>
        <taxon>Spermatophyta</taxon>
        <taxon>Magnoliopsida</taxon>
        <taxon>eudicotyledons</taxon>
        <taxon>Gunneridae</taxon>
        <taxon>Pentapetalae</taxon>
        <taxon>rosids</taxon>
        <taxon>fabids</taxon>
        <taxon>Rosales</taxon>
        <taxon>Rosaceae</taxon>
        <taxon>Amygdaloideae</taxon>
        <taxon>Maleae</taxon>
        <taxon>Malus</taxon>
    </lineage>
</organism>
<comment type="cofactor">
    <cofactor evidence="1">
        <name>Mn(2+)</name>
        <dbReference type="ChEBI" id="CHEBI:29035"/>
    </cofactor>
</comment>
<dbReference type="GO" id="GO:0046872">
    <property type="term" value="F:metal ion binding"/>
    <property type="evidence" value="ECO:0007669"/>
    <property type="project" value="UniProtKB-KW"/>
</dbReference>
<dbReference type="SUPFAM" id="SSF81631">
    <property type="entry name" value="PAP/OAS1 substrate-binding domain"/>
    <property type="match status" value="1"/>
</dbReference>
<protein>
    <recommendedName>
        <fullName evidence="5">polynucleotide adenylyltransferase</fullName>
        <ecNumber evidence="5">2.7.7.19</ecNumber>
    </recommendedName>
</protein>
<dbReference type="GO" id="GO:0003723">
    <property type="term" value="F:RNA binding"/>
    <property type="evidence" value="ECO:0007669"/>
    <property type="project" value="InterPro"/>
</dbReference>
<keyword evidence="10" id="KW-0547">Nucleotide-binding</keyword>
<evidence type="ECO:0000259" key="19">
    <source>
        <dbReference type="Pfam" id="PF20750"/>
    </source>
</evidence>
<evidence type="ECO:0000256" key="3">
    <source>
        <dbReference type="ARBA" id="ARBA00004123"/>
    </source>
</evidence>
<comment type="catalytic activity">
    <reaction evidence="14">
        <text>RNA(n) + ATP = RNA(n)-3'-adenine ribonucleotide + diphosphate</text>
        <dbReference type="Rhea" id="RHEA:11332"/>
        <dbReference type="Rhea" id="RHEA-COMP:14527"/>
        <dbReference type="Rhea" id="RHEA-COMP:17347"/>
        <dbReference type="ChEBI" id="CHEBI:30616"/>
        <dbReference type="ChEBI" id="CHEBI:33019"/>
        <dbReference type="ChEBI" id="CHEBI:140395"/>
        <dbReference type="ChEBI" id="CHEBI:173115"/>
        <dbReference type="EC" id="2.7.7.19"/>
    </reaction>
</comment>
<dbReference type="SUPFAM" id="SSF55003">
    <property type="entry name" value="PAP/Archaeal CCA-adding enzyme, C-terminal domain"/>
    <property type="match status" value="1"/>
</dbReference>
<dbReference type="Pfam" id="PF04928">
    <property type="entry name" value="PAP_central"/>
    <property type="match status" value="1"/>
</dbReference>
<dbReference type="EC" id="2.7.7.19" evidence="5"/>
<comment type="subcellular location">
    <subcellularLocation>
        <location evidence="3">Nucleus</location>
    </subcellularLocation>
</comment>
<feature type="region of interest" description="Disordered" evidence="15">
    <location>
        <begin position="505"/>
        <end position="578"/>
    </location>
</feature>
<feature type="compositionally biased region" description="Polar residues" evidence="15">
    <location>
        <begin position="1"/>
        <end position="11"/>
    </location>
</feature>
<keyword evidence="11" id="KW-0067">ATP-binding</keyword>
<dbReference type="Gene3D" id="3.30.460.10">
    <property type="entry name" value="Beta Polymerase, domain 2"/>
    <property type="match status" value="1"/>
</dbReference>
<dbReference type="Proteomes" id="UP000315295">
    <property type="component" value="Unassembled WGS sequence"/>
</dbReference>
<keyword evidence="13" id="KW-0539">Nucleus</keyword>
<dbReference type="Pfam" id="PF20750">
    <property type="entry name" value="PAP_NTPase"/>
    <property type="match status" value="1"/>
</dbReference>
<name>A0A540MXZ7_MALBA</name>
<comment type="caution">
    <text evidence="20">The sequence shown here is derived from an EMBL/GenBank/DDBJ whole genome shotgun (WGS) entry which is preliminary data.</text>
</comment>
<dbReference type="InterPro" id="IPR043519">
    <property type="entry name" value="NT_sf"/>
</dbReference>
<dbReference type="SUPFAM" id="SSF81301">
    <property type="entry name" value="Nucleotidyltransferase"/>
    <property type="match status" value="1"/>
</dbReference>
<dbReference type="FunFam" id="3.30.460.10:FF:000002">
    <property type="entry name" value="Poly(A) polymerase alpha, putative"/>
    <property type="match status" value="1"/>
</dbReference>
<dbReference type="InterPro" id="IPR007012">
    <property type="entry name" value="PolA_pol_cen_dom"/>
</dbReference>
<dbReference type="CDD" id="cd05402">
    <property type="entry name" value="NT_PAP_TUTase"/>
    <property type="match status" value="1"/>
</dbReference>
<evidence type="ECO:0000256" key="1">
    <source>
        <dbReference type="ARBA" id="ARBA00001936"/>
    </source>
</evidence>
<evidence type="ECO:0000256" key="14">
    <source>
        <dbReference type="ARBA" id="ARBA00048830"/>
    </source>
</evidence>
<feature type="domain" description="Poly(A) polymerase nucleotidyltransferase" evidence="19">
    <location>
        <begin position="17"/>
        <end position="211"/>
    </location>
</feature>
<dbReference type="EMBL" id="VIEB01000151">
    <property type="protein sequence ID" value="TQE03675.1"/>
    <property type="molecule type" value="Genomic_DNA"/>
</dbReference>
<keyword evidence="16" id="KW-0812">Transmembrane</keyword>
<dbReference type="InterPro" id="IPR048840">
    <property type="entry name" value="PolA_pol_NTPase"/>
</dbReference>
<dbReference type="GO" id="GO:0006397">
    <property type="term" value="P:mRNA processing"/>
    <property type="evidence" value="ECO:0007669"/>
    <property type="project" value="UniProtKB-KW"/>
</dbReference>
<feature type="domain" description="Poly(A) polymerase RNA-binding" evidence="17">
    <location>
        <begin position="364"/>
        <end position="422"/>
    </location>
</feature>
<dbReference type="Gene3D" id="1.10.1410.10">
    <property type="match status" value="1"/>
</dbReference>
<gene>
    <name evidence="20" type="ORF">C1H46_010649</name>
</gene>
<proteinExistence type="inferred from homology"/>
<dbReference type="Pfam" id="PF04926">
    <property type="entry name" value="PAP_RNA-bind"/>
    <property type="match status" value="1"/>
</dbReference>
<evidence type="ECO:0000313" key="21">
    <source>
        <dbReference type="Proteomes" id="UP000315295"/>
    </source>
</evidence>
<dbReference type="GO" id="GO:0005524">
    <property type="term" value="F:ATP binding"/>
    <property type="evidence" value="ECO:0007669"/>
    <property type="project" value="UniProtKB-KW"/>
</dbReference>
<evidence type="ECO:0000256" key="13">
    <source>
        <dbReference type="ARBA" id="ARBA00023242"/>
    </source>
</evidence>
<keyword evidence="7" id="KW-0808">Transferase</keyword>
<evidence type="ECO:0000313" key="20">
    <source>
        <dbReference type="EMBL" id="TQE03675.1"/>
    </source>
</evidence>
<feature type="domain" description="Poly(A) polymerase central" evidence="18">
    <location>
        <begin position="216"/>
        <end position="360"/>
    </location>
</feature>
<evidence type="ECO:0000256" key="9">
    <source>
        <dbReference type="ARBA" id="ARBA00022723"/>
    </source>
</evidence>
<evidence type="ECO:0000256" key="12">
    <source>
        <dbReference type="ARBA" id="ARBA00022842"/>
    </source>
</evidence>
<dbReference type="GO" id="GO:0031123">
    <property type="term" value="P:RNA 3'-end processing"/>
    <property type="evidence" value="ECO:0007669"/>
    <property type="project" value="InterPro"/>
</dbReference>
<keyword evidence="8" id="KW-0548">Nucleotidyltransferase</keyword>
<evidence type="ECO:0000256" key="10">
    <source>
        <dbReference type="ARBA" id="ARBA00022741"/>
    </source>
</evidence>
<evidence type="ECO:0000259" key="18">
    <source>
        <dbReference type="Pfam" id="PF04928"/>
    </source>
</evidence>
<feature type="compositionally biased region" description="Low complexity" evidence="15">
    <location>
        <begin position="569"/>
        <end position="578"/>
    </location>
</feature>
<keyword evidence="12" id="KW-0460">Magnesium</keyword>
<keyword evidence="6" id="KW-0507">mRNA processing</keyword>
<feature type="transmembrane region" description="Helical" evidence="16">
    <location>
        <begin position="232"/>
        <end position="258"/>
    </location>
</feature>
<dbReference type="PANTHER" id="PTHR10682">
    <property type="entry name" value="POLY A POLYMERASE"/>
    <property type="match status" value="1"/>
</dbReference>
<dbReference type="AlphaFoldDB" id="A0A540MXZ7"/>
<evidence type="ECO:0000256" key="16">
    <source>
        <dbReference type="SAM" id="Phobius"/>
    </source>
</evidence>
<keyword evidence="16" id="KW-1133">Transmembrane helix</keyword>
<dbReference type="FunFam" id="1.10.1410.10:FF:000001">
    <property type="entry name" value="Putative poly(A) polymerase gamma"/>
    <property type="match status" value="1"/>
</dbReference>
<dbReference type="InterPro" id="IPR007010">
    <property type="entry name" value="PolA_pol_RNA-bd_dom"/>
</dbReference>
<dbReference type="GO" id="GO:0005634">
    <property type="term" value="C:nucleus"/>
    <property type="evidence" value="ECO:0007669"/>
    <property type="project" value="UniProtKB-SubCell"/>
</dbReference>
<evidence type="ECO:0000256" key="6">
    <source>
        <dbReference type="ARBA" id="ARBA00022664"/>
    </source>
</evidence>
<evidence type="ECO:0000259" key="17">
    <source>
        <dbReference type="Pfam" id="PF04926"/>
    </source>
</evidence>
<dbReference type="InterPro" id="IPR011068">
    <property type="entry name" value="NuclTrfase_I-like_C"/>
</dbReference>